<dbReference type="GO" id="GO:0016787">
    <property type="term" value="F:hydrolase activity"/>
    <property type="evidence" value="ECO:0007669"/>
    <property type="project" value="UniProtKB-KW"/>
</dbReference>
<dbReference type="EMBL" id="JAHZIJ010000004">
    <property type="protein sequence ID" value="MBW7474717.1"/>
    <property type="molecule type" value="Genomic_DNA"/>
</dbReference>
<keyword evidence="1" id="KW-0378">Hydrolase</keyword>
<dbReference type="NCBIfam" id="TIGR00099">
    <property type="entry name" value="Cof-subfamily"/>
    <property type="match status" value="1"/>
</dbReference>
<sequence length="258" mass="28527">MEFSAVVLDLDGTYLNGSKEVSARNLAAVIECHRRGMGIVFATARPPRAVKWFLPEELLGIGSFVYYNGAQVVCTLSRAEWHESIPVALTADILDYCAANYSGGHLSMEVRDEWYSLKELDYSAVMNARANPVVKPIEELKEYEATKILLTNIEDPQALIPLFGRQVNILVTDNGTVVQIMPKQASKEGAVSELCRRRGIDMKSVIVFGDDHNDIGLFQTCGYSVAMGNAIKELKELADETTAANDEDGVARVLERFF</sequence>
<evidence type="ECO:0000313" key="1">
    <source>
        <dbReference type="EMBL" id="MBW7474717.1"/>
    </source>
</evidence>
<name>A0ABS7D588_9BACL</name>
<dbReference type="InterPro" id="IPR023214">
    <property type="entry name" value="HAD_sf"/>
</dbReference>
<proteinExistence type="predicted"/>
<evidence type="ECO:0000313" key="2">
    <source>
        <dbReference type="Proteomes" id="UP000812277"/>
    </source>
</evidence>
<organism evidence="1 2">
    <name type="scientific">Paenibacillus oenotherae</name>
    <dbReference type="NCBI Taxonomy" id="1435645"/>
    <lineage>
        <taxon>Bacteria</taxon>
        <taxon>Bacillati</taxon>
        <taxon>Bacillota</taxon>
        <taxon>Bacilli</taxon>
        <taxon>Bacillales</taxon>
        <taxon>Paenibacillaceae</taxon>
        <taxon>Paenibacillus</taxon>
    </lineage>
</organism>
<dbReference type="PANTHER" id="PTHR10000">
    <property type="entry name" value="PHOSPHOSERINE PHOSPHATASE"/>
    <property type="match status" value="1"/>
</dbReference>
<dbReference type="Gene3D" id="3.30.1240.10">
    <property type="match status" value="1"/>
</dbReference>
<dbReference type="SUPFAM" id="SSF56784">
    <property type="entry name" value="HAD-like"/>
    <property type="match status" value="1"/>
</dbReference>
<protein>
    <submittedName>
        <fullName evidence="1">HAD family hydrolase</fullName>
    </submittedName>
</protein>
<dbReference type="NCBIfam" id="TIGR01484">
    <property type="entry name" value="HAD-SF-IIB"/>
    <property type="match status" value="1"/>
</dbReference>
<dbReference type="InterPro" id="IPR000150">
    <property type="entry name" value="Cof"/>
</dbReference>
<dbReference type="Pfam" id="PF08282">
    <property type="entry name" value="Hydrolase_3"/>
    <property type="match status" value="1"/>
</dbReference>
<dbReference type="Proteomes" id="UP000812277">
    <property type="component" value="Unassembled WGS sequence"/>
</dbReference>
<dbReference type="Gene3D" id="3.40.50.1000">
    <property type="entry name" value="HAD superfamily/HAD-like"/>
    <property type="match status" value="1"/>
</dbReference>
<dbReference type="RefSeq" id="WP_219871963.1">
    <property type="nucleotide sequence ID" value="NZ_JAHZIJ010000004.1"/>
</dbReference>
<comment type="caution">
    <text evidence="1">The sequence shown here is derived from an EMBL/GenBank/DDBJ whole genome shotgun (WGS) entry which is preliminary data.</text>
</comment>
<dbReference type="PANTHER" id="PTHR10000:SF8">
    <property type="entry name" value="HAD SUPERFAMILY HYDROLASE-LIKE, TYPE 3"/>
    <property type="match status" value="1"/>
</dbReference>
<dbReference type="InterPro" id="IPR036412">
    <property type="entry name" value="HAD-like_sf"/>
</dbReference>
<dbReference type="InterPro" id="IPR006379">
    <property type="entry name" value="HAD-SF_hydro_IIB"/>
</dbReference>
<accession>A0ABS7D588</accession>
<gene>
    <name evidence="1" type="ORF">K0T92_08160</name>
</gene>
<reference evidence="1 2" key="1">
    <citation type="submission" date="2021-07" db="EMBL/GenBank/DDBJ databases">
        <title>Paenibacillus radiodurans sp. nov., isolated from the southeastern edge of Tengger Desert.</title>
        <authorList>
            <person name="Zhang G."/>
        </authorList>
    </citation>
    <scope>NUCLEOTIDE SEQUENCE [LARGE SCALE GENOMIC DNA]</scope>
    <source>
        <strain evidence="1 2">DT7-4</strain>
    </source>
</reference>
<keyword evidence="2" id="KW-1185">Reference proteome</keyword>